<dbReference type="InterPro" id="IPR036365">
    <property type="entry name" value="PGBD-like_sf"/>
</dbReference>
<dbReference type="PANTHER" id="PTHR41533:SF2">
    <property type="entry name" value="BLR7131 PROTEIN"/>
    <property type="match status" value="1"/>
</dbReference>
<comment type="pathway">
    <text evidence="1 7">Cell wall biogenesis; peptidoglycan biosynthesis.</text>
</comment>
<dbReference type="CDD" id="cd16913">
    <property type="entry name" value="YkuD_like"/>
    <property type="match status" value="1"/>
</dbReference>
<dbReference type="InterPro" id="IPR036366">
    <property type="entry name" value="PGBDSf"/>
</dbReference>
<dbReference type="Pfam" id="PF03734">
    <property type="entry name" value="YkuD"/>
    <property type="match status" value="1"/>
</dbReference>
<dbReference type="InterPro" id="IPR038063">
    <property type="entry name" value="Transpep_catalytic_dom"/>
</dbReference>
<dbReference type="Gene3D" id="2.40.440.10">
    <property type="entry name" value="L,D-transpeptidase catalytic domain-like"/>
    <property type="match status" value="1"/>
</dbReference>
<dbReference type="InterPro" id="IPR052905">
    <property type="entry name" value="LD-transpeptidase_YkuD-like"/>
</dbReference>
<organism evidence="9">
    <name type="scientific">uncultured Desulfobacterium sp</name>
    <dbReference type="NCBI Taxonomy" id="201089"/>
    <lineage>
        <taxon>Bacteria</taxon>
        <taxon>Pseudomonadati</taxon>
        <taxon>Thermodesulfobacteriota</taxon>
        <taxon>Desulfobacteria</taxon>
        <taxon>Desulfobacterales</taxon>
        <taxon>Desulfobacteriaceae</taxon>
        <taxon>Desulfobacterium</taxon>
        <taxon>environmental samples</taxon>
    </lineage>
</organism>
<evidence type="ECO:0000313" key="9">
    <source>
        <dbReference type="EMBL" id="CBX30225.1"/>
    </source>
</evidence>
<evidence type="ECO:0000259" key="8">
    <source>
        <dbReference type="PROSITE" id="PS52029"/>
    </source>
</evidence>
<dbReference type="GO" id="GO:0004180">
    <property type="term" value="F:carboxypeptidase activity"/>
    <property type="evidence" value="ECO:0007669"/>
    <property type="project" value="UniProtKB-ARBA"/>
</dbReference>
<dbReference type="InterPro" id="IPR002477">
    <property type="entry name" value="Peptidoglycan-bd-like"/>
</dbReference>
<evidence type="ECO:0000256" key="5">
    <source>
        <dbReference type="ARBA" id="ARBA00022984"/>
    </source>
</evidence>
<evidence type="ECO:0000256" key="6">
    <source>
        <dbReference type="ARBA" id="ARBA00023316"/>
    </source>
</evidence>
<feature type="active site" description="Proton donor/acceptor" evidence="7">
    <location>
        <position position="457"/>
    </location>
</feature>
<dbReference type="SUPFAM" id="SSF47090">
    <property type="entry name" value="PGBD-like"/>
    <property type="match status" value="1"/>
</dbReference>
<dbReference type="GO" id="GO:0008360">
    <property type="term" value="P:regulation of cell shape"/>
    <property type="evidence" value="ECO:0007669"/>
    <property type="project" value="UniProtKB-UniRule"/>
</dbReference>
<protein>
    <recommendedName>
        <fullName evidence="8">L,D-TPase catalytic domain-containing protein</fullName>
    </recommendedName>
</protein>
<evidence type="ECO:0000256" key="2">
    <source>
        <dbReference type="ARBA" id="ARBA00005992"/>
    </source>
</evidence>
<proteinExistence type="inferred from homology"/>
<feature type="active site" description="Nucleophile" evidence="7">
    <location>
        <position position="476"/>
    </location>
</feature>
<sequence>MLLKKIRTTVLIFFLSVSLSYATDFFHKSLDEQVTEALRERLAFSKEQRPVVCMGDQLCGSMVLPRFYGLRDFTPAWINDKGVSSQAYELVRAIREAADEGINPQDYHIGGIEMLLKDINAPYLRKDNAPIEKMVELELLLSDAFFLYASHLTAGRVNPENIRTDWTIKTKHLDLVPILLDALAKGNISYALEKVNQQSPDYQRLKIASQSYKKFSENGGWPQIPAGPKMKKGDRGARIAILHSRLQISGDLSKTDKKDPGVFGDILEKAVLRFQSRHGLTEDGIVGHATLYELNVSALARFKQIMVNMERLRWLQRDFGPRYLFVNIADFKLSVVDENASILKMRVVVGKDYRQTPVFEGKMTYLVINPFWTIPPKLAEEDLLPLIKEDIEVIKRKKIRIYESWKENAREIDPGSVNWKMVNADNFSYKLVQEPGPLNALGRIKFIFPNKFDIYLHDTPARNLFSREKRNFSSGCIRIEKPLELATYLLHGNPNWTKQKLLDVIDSHETQIVGISNPIAVKILYFTAWVDEQGIVQFRNDIYQRDKKLAKALEEKPPQDIYKR</sequence>
<comment type="similarity">
    <text evidence="2">Belongs to the YkuD family.</text>
</comment>
<dbReference type="SUPFAM" id="SSF141523">
    <property type="entry name" value="L,D-transpeptidase catalytic domain-like"/>
    <property type="match status" value="1"/>
</dbReference>
<dbReference type="InterPro" id="IPR045380">
    <property type="entry name" value="LD_TPept_scaffold_dom"/>
</dbReference>
<dbReference type="Pfam" id="PF01471">
    <property type="entry name" value="PG_binding_1"/>
    <property type="match status" value="1"/>
</dbReference>
<dbReference type="InterPro" id="IPR005490">
    <property type="entry name" value="LD_TPept_cat_dom"/>
</dbReference>
<keyword evidence="3" id="KW-0808">Transferase</keyword>
<keyword evidence="5 7" id="KW-0573">Peptidoglycan synthesis</keyword>
<evidence type="ECO:0000256" key="7">
    <source>
        <dbReference type="PROSITE-ProRule" id="PRU01373"/>
    </source>
</evidence>
<reference evidence="9" key="1">
    <citation type="journal article" date="2011" name="Environ. Microbiol.">
        <title>Genomic insights into the metabolic potential of the polycyclic aromatic hydrocarbon degrading sulfate-reducing Deltaproteobacterium N47.</title>
        <authorList>
            <person name="Bergmann F."/>
            <person name="Selesi D."/>
            <person name="Weinmaier T."/>
            <person name="Tischler P."/>
            <person name="Rattei T."/>
            <person name="Meckenstock R.U."/>
        </authorList>
    </citation>
    <scope>NUCLEOTIDE SEQUENCE</scope>
</reference>
<dbReference type="Pfam" id="PF20142">
    <property type="entry name" value="Scaffold"/>
    <property type="match status" value="1"/>
</dbReference>
<dbReference type="EMBL" id="FR695874">
    <property type="protein sequence ID" value="CBX30225.1"/>
    <property type="molecule type" value="Genomic_DNA"/>
</dbReference>
<keyword evidence="6 7" id="KW-0961">Cell wall biogenesis/degradation</keyword>
<name>E1YHV6_9BACT</name>
<gene>
    <name evidence="9" type="ORF">N47_D30340</name>
</gene>
<dbReference type="GO" id="GO:0009252">
    <property type="term" value="P:peptidoglycan biosynthetic process"/>
    <property type="evidence" value="ECO:0007669"/>
    <property type="project" value="UniProtKB-UniPathway"/>
</dbReference>
<dbReference type="GO" id="GO:0071555">
    <property type="term" value="P:cell wall organization"/>
    <property type="evidence" value="ECO:0007669"/>
    <property type="project" value="UniProtKB-UniRule"/>
</dbReference>
<evidence type="ECO:0000256" key="1">
    <source>
        <dbReference type="ARBA" id="ARBA00004752"/>
    </source>
</evidence>
<feature type="domain" description="L,D-TPase catalytic" evidence="8">
    <location>
        <begin position="322"/>
        <end position="498"/>
    </location>
</feature>
<dbReference type="Gene3D" id="1.10.101.10">
    <property type="entry name" value="PGBD-like superfamily/PGBD"/>
    <property type="match status" value="1"/>
</dbReference>
<dbReference type="AlphaFoldDB" id="E1YHV6"/>
<dbReference type="GO" id="GO:0016740">
    <property type="term" value="F:transferase activity"/>
    <property type="evidence" value="ECO:0007669"/>
    <property type="project" value="UniProtKB-KW"/>
</dbReference>
<accession>E1YHV6</accession>
<evidence type="ECO:0000256" key="3">
    <source>
        <dbReference type="ARBA" id="ARBA00022679"/>
    </source>
</evidence>
<keyword evidence="4 7" id="KW-0133">Cell shape</keyword>
<evidence type="ECO:0000256" key="4">
    <source>
        <dbReference type="ARBA" id="ARBA00022960"/>
    </source>
</evidence>
<dbReference type="UniPathway" id="UPA00219"/>
<dbReference type="PANTHER" id="PTHR41533">
    <property type="entry name" value="L,D-TRANSPEPTIDASE HI_1667-RELATED"/>
    <property type="match status" value="1"/>
</dbReference>
<dbReference type="PROSITE" id="PS52029">
    <property type="entry name" value="LD_TPASE"/>
    <property type="match status" value="1"/>
</dbReference>